<organism evidence="1 2">
    <name type="scientific">Streblomastix strix</name>
    <dbReference type="NCBI Taxonomy" id="222440"/>
    <lineage>
        <taxon>Eukaryota</taxon>
        <taxon>Metamonada</taxon>
        <taxon>Preaxostyla</taxon>
        <taxon>Oxymonadida</taxon>
        <taxon>Streblomastigidae</taxon>
        <taxon>Streblomastix</taxon>
    </lineage>
</organism>
<dbReference type="Proteomes" id="UP000324800">
    <property type="component" value="Unassembled WGS sequence"/>
</dbReference>
<evidence type="ECO:0000313" key="1">
    <source>
        <dbReference type="EMBL" id="KAA6386476.1"/>
    </source>
</evidence>
<accession>A0A5J4VWC1</accession>
<protein>
    <recommendedName>
        <fullName evidence="3">Reverse transcriptase domain-containing protein</fullName>
    </recommendedName>
</protein>
<dbReference type="PANTHER" id="PTHR33050">
    <property type="entry name" value="REVERSE TRANSCRIPTASE DOMAIN-CONTAINING PROTEIN"/>
    <property type="match status" value="1"/>
</dbReference>
<proteinExistence type="predicted"/>
<dbReference type="InterPro" id="IPR043128">
    <property type="entry name" value="Rev_trsase/Diguanyl_cyclase"/>
</dbReference>
<dbReference type="EMBL" id="SNRW01004789">
    <property type="protein sequence ID" value="KAA6386476.1"/>
    <property type="molecule type" value="Genomic_DNA"/>
</dbReference>
<dbReference type="SUPFAM" id="SSF56672">
    <property type="entry name" value="DNA/RNA polymerases"/>
    <property type="match status" value="1"/>
</dbReference>
<dbReference type="InterPro" id="IPR052055">
    <property type="entry name" value="Hepadnavirus_pol/RT"/>
</dbReference>
<reference evidence="1 2" key="1">
    <citation type="submission" date="2019-03" db="EMBL/GenBank/DDBJ databases">
        <title>Single cell metagenomics reveals metabolic interactions within the superorganism composed of flagellate Streblomastix strix and complex community of Bacteroidetes bacteria on its surface.</title>
        <authorList>
            <person name="Treitli S.C."/>
            <person name="Kolisko M."/>
            <person name="Husnik F."/>
            <person name="Keeling P."/>
            <person name="Hampl V."/>
        </authorList>
    </citation>
    <scope>NUCLEOTIDE SEQUENCE [LARGE SCALE GENOMIC DNA]</scope>
    <source>
        <strain evidence="1">ST1C</strain>
    </source>
</reference>
<comment type="caution">
    <text evidence="1">The sequence shown here is derived from an EMBL/GenBank/DDBJ whole genome shotgun (WGS) entry which is preliminary data.</text>
</comment>
<dbReference type="Gene3D" id="3.30.70.270">
    <property type="match status" value="1"/>
</dbReference>
<evidence type="ECO:0008006" key="3">
    <source>
        <dbReference type="Google" id="ProtNLM"/>
    </source>
</evidence>
<dbReference type="AlphaFoldDB" id="A0A5J4VWC1"/>
<gene>
    <name evidence="1" type="ORF">EZS28_018001</name>
</gene>
<dbReference type="InterPro" id="IPR043502">
    <property type="entry name" value="DNA/RNA_pol_sf"/>
</dbReference>
<evidence type="ECO:0000313" key="2">
    <source>
        <dbReference type="Proteomes" id="UP000324800"/>
    </source>
</evidence>
<name>A0A5J4VWC1_9EUKA</name>
<dbReference type="PANTHER" id="PTHR33050:SF7">
    <property type="entry name" value="RIBONUCLEASE H"/>
    <property type="match status" value="1"/>
</dbReference>
<feature type="non-terminal residue" evidence="1">
    <location>
        <position position="279"/>
    </location>
</feature>
<sequence length="279" mass="33753">MQAYKAVQEEELYQEIIEEIPMEQIKWWNSTFPVPQLSGEWRKILDESLLNEEQQPLHFQMNGVEQVRYLLIPNDWAVIIVLRAAFHHLIVYPSHREHLVFEVNNHHYQYKKMQLGFQYPSIFFNQELILLLTEILKKTDIRIINNSDDLLLLHQDKNQLFYKSLHRINILERFDWTIALNKCQFTPNLQIYFLRWTWIMTEMNIFLTKDGRHQLIQQIKQFIKNTQRHKIIKIKETAALIGRLNFLRTQFREASLYLMLIDSAKTRAVKTQSWTRLMV</sequence>
<dbReference type="Gene3D" id="3.10.10.10">
    <property type="entry name" value="HIV Type 1 Reverse Transcriptase, subunit A, domain 1"/>
    <property type="match status" value="1"/>
</dbReference>